<dbReference type="Gene3D" id="3.40.50.720">
    <property type="entry name" value="NAD(P)-binding Rossmann-like Domain"/>
    <property type="match status" value="1"/>
</dbReference>
<evidence type="ECO:0000313" key="4">
    <source>
        <dbReference type="Proteomes" id="UP000244450"/>
    </source>
</evidence>
<dbReference type="EMBL" id="QCYK01000001">
    <property type="protein sequence ID" value="PUZ29067.1"/>
    <property type="molecule type" value="Genomic_DNA"/>
</dbReference>
<organism evidence="3 4">
    <name type="scientific">Chitinophaga parva</name>
    <dbReference type="NCBI Taxonomy" id="2169414"/>
    <lineage>
        <taxon>Bacteria</taxon>
        <taxon>Pseudomonadati</taxon>
        <taxon>Bacteroidota</taxon>
        <taxon>Chitinophagia</taxon>
        <taxon>Chitinophagales</taxon>
        <taxon>Chitinophagaceae</taxon>
        <taxon>Chitinophaga</taxon>
    </lineage>
</organism>
<proteinExistence type="predicted"/>
<dbReference type="Proteomes" id="UP000244450">
    <property type="component" value="Unassembled WGS sequence"/>
</dbReference>
<dbReference type="PANTHER" id="PTHR48106">
    <property type="entry name" value="QUINONE OXIDOREDUCTASE PIG3-RELATED"/>
    <property type="match status" value="1"/>
</dbReference>
<dbReference type="Gene3D" id="3.90.180.10">
    <property type="entry name" value="Medium-chain alcohol dehydrogenases, catalytic domain"/>
    <property type="match status" value="1"/>
</dbReference>
<evidence type="ECO:0000256" key="1">
    <source>
        <dbReference type="ARBA" id="ARBA00022857"/>
    </source>
</evidence>
<keyword evidence="4" id="KW-1185">Reference proteome</keyword>
<dbReference type="GO" id="GO:0016651">
    <property type="term" value="F:oxidoreductase activity, acting on NAD(P)H"/>
    <property type="evidence" value="ECO:0007669"/>
    <property type="project" value="TreeGrafter"/>
</dbReference>
<sequence length="365" mass="39093">MGGSLCCDAPLCRKNKALTRAADLSQLKSQDMKASMQAAVIAGQDLVIADVERPEEPAPGHVIIKMTASAINNGDKFFLYRPPLPGATRSLYNIRGVSGAGRVIATGEGVPARYQDRQVTLYRQLHYSEYAVGTWSAYVQVPYLDCAILPENAAAEDYAGSLVNIITPYAFLRQAMQEGHKAVIITAGNAATGRAMIGICNALHFPYITLVRNAAGKAALAPLDAQHVLVQDDADFAAQFTSLAAAMQATAVFEGVGGQLLNVLIPLLPYGTVVYSYGYLGDTEPLTVAMSMLALKFISIRPFSNFLTDTVKDPVQLGNALEAISRIIGQPHFKTRLGGRFTLEEIHGALAFKGTNGEKAVLVYP</sequence>
<dbReference type="GO" id="GO:0070402">
    <property type="term" value="F:NADPH binding"/>
    <property type="evidence" value="ECO:0007669"/>
    <property type="project" value="TreeGrafter"/>
</dbReference>
<keyword evidence="2" id="KW-0560">Oxidoreductase</keyword>
<reference evidence="3 4" key="1">
    <citation type="submission" date="2018-04" db="EMBL/GenBank/DDBJ databases">
        <title>Chitinophaga fuyangensis sp. nov., isolated from soil in a chemical factory.</title>
        <authorList>
            <person name="Chen K."/>
        </authorList>
    </citation>
    <scope>NUCLEOTIDE SEQUENCE [LARGE SCALE GENOMIC DNA]</scope>
    <source>
        <strain evidence="3 4">LY-1</strain>
    </source>
</reference>
<dbReference type="AlphaFoldDB" id="A0A2T7BN10"/>
<comment type="caution">
    <text evidence="3">The sequence shown here is derived from an EMBL/GenBank/DDBJ whole genome shotgun (WGS) entry which is preliminary data.</text>
</comment>
<dbReference type="PANTHER" id="PTHR48106:SF18">
    <property type="entry name" value="QUINONE OXIDOREDUCTASE PIG3"/>
    <property type="match status" value="1"/>
</dbReference>
<evidence type="ECO:0000256" key="2">
    <source>
        <dbReference type="ARBA" id="ARBA00023002"/>
    </source>
</evidence>
<accession>A0A2T7BN10</accession>
<dbReference type="SUPFAM" id="SSF50129">
    <property type="entry name" value="GroES-like"/>
    <property type="match status" value="1"/>
</dbReference>
<name>A0A2T7BN10_9BACT</name>
<gene>
    <name evidence="3" type="ORF">DCC81_06250</name>
</gene>
<keyword evidence="1" id="KW-0521">NADP</keyword>
<protein>
    <submittedName>
        <fullName evidence="3">Zn-dependent oxidoreductase</fullName>
    </submittedName>
</protein>
<evidence type="ECO:0000313" key="3">
    <source>
        <dbReference type="EMBL" id="PUZ29067.1"/>
    </source>
</evidence>
<dbReference type="InterPro" id="IPR036291">
    <property type="entry name" value="NAD(P)-bd_dom_sf"/>
</dbReference>
<dbReference type="SUPFAM" id="SSF51735">
    <property type="entry name" value="NAD(P)-binding Rossmann-fold domains"/>
    <property type="match status" value="1"/>
</dbReference>
<dbReference type="InterPro" id="IPR011032">
    <property type="entry name" value="GroES-like_sf"/>
</dbReference>